<keyword evidence="6" id="KW-0807">Transducer</keyword>
<feature type="binding site" evidence="8">
    <location>
        <position position="50"/>
    </location>
    <ligand>
        <name>Mg(2+)</name>
        <dbReference type="ChEBI" id="CHEBI:18420"/>
    </ligand>
</feature>
<dbReference type="GO" id="GO:0005834">
    <property type="term" value="C:heterotrimeric G-protein complex"/>
    <property type="evidence" value="ECO:0007669"/>
    <property type="project" value="TreeGrafter"/>
</dbReference>
<keyword evidence="2 8" id="KW-0479">Metal-binding</keyword>
<dbReference type="AlphaFoldDB" id="A0AAV7ZMT9"/>
<evidence type="ECO:0000256" key="5">
    <source>
        <dbReference type="ARBA" id="ARBA00023134"/>
    </source>
</evidence>
<feature type="binding site" evidence="8">
    <location>
        <position position="180"/>
    </location>
    <ligand>
        <name>Mg(2+)</name>
        <dbReference type="ChEBI" id="CHEBI:18420"/>
    </ligand>
</feature>
<feature type="binding site" evidence="7">
    <location>
        <begin position="174"/>
        <end position="180"/>
    </location>
    <ligand>
        <name>GTP</name>
        <dbReference type="ChEBI" id="CHEBI:37565"/>
    </ligand>
</feature>
<feature type="binding site" evidence="7">
    <location>
        <begin position="268"/>
        <end position="271"/>
    </location>
    <ligand>
        <name>GTP</name>
        <dbReference type="ChEBI" id="CHEBI:37565"/>
    </ligand>
</feature>
<comment type="caution">
    <text evidence="10">The sequence shown here is derived from an EMBL/GenBank/DDBJ whole genome shotgun (WGS) entry which is preliminary data.</text>
</comment>
<dbReference type="FunFam" id="3.40.50.300:FF:002307">
    <property type="entry name" value="Guanine nucleotide-binding protein G(k) subunit alpha"/>
    <property type="match status" value="1"/>
</dbReference>
<evidence type="ECO:0000256" key="4">
    <source>
        <dbReference type="ARBA" id="ARBA00022842"/>
    </source>
</evidence>
<dbReference type="GO" id="GO:0005525">
    <property type="term" value="F:GTP binding"/>
    <property type="evidence" value="ECO:0007669"/>
    <property type="project" value="UniProtKB-KW"/>
</dbReference>
<evidence type="ECO:0000256" key="9">
    <source>
        <dbReference type="SAM" id="Coils"/>
    </source>
</evidence>
<keyword evidence="3 7" id="KW-0547">Nucleotide-binding</keyword>
<dbReference type="CDD" id="cd00066">
    <property type="entry name" value="G-alpha"/>
    <property type="match status" value="1"/>
</dbReference>
<feature type="coiled-coil region" evidence="9">
    <location>
        <begin position="12"/>
        <end position="39"/>
    </location>
</feature>
<dbReference type="PRINTS" id="PR00318">
    <property type="entry name" value="GPROTEINA"/>
</dbReference>
<gene>
    <name evidence="10" type="ORF">M0812_13286</name>
</gene>
<dbReference type="GO" id="GO:0005737">
    <property type="term" value="C:cytoplasm"/>
    <property type="evidence" value="ECO:0007669"/>
    <property type="project" value="TreeGrafter"/>
</dbReference>
<dbReference type="GO" id="GO:0046872">
    <property type="term" value="F:metal ion binding"/>
    <property type="evidence" value="ECO:0007669"/>
    <property type="project" value="UniProtKB-KW"/>
</dbReference>
<evidence type="ECO:0000256" key="7">
    <source>
        <dbReference type="PIRSR" id="PIRSR601019-1"/>
    </source>
</evidence>
<proteinExistence type="predicted"/>
<feature type="binding site" evidence="7">
    <location>
        <begin position="199"/>
        <end position="203"/>
    </location>
    <ligand>
        <name>GTP</name>
        <dbReference type="ChEBI" id="CHEBI:37565"/>
    </ligand>
</feature>
<dbReference type="EMBL" id="JANTQA010000029">
    <property type="protein sequence ID" value="KAJ3441280.1"/>
    <property type="molecule type" value="Genomic_DNA"/>
</dbReference>
<evidence type="ECO:0000313" key="10">
    <source>
        <dbReference type="EMBL" id="KAJ3441280.1"/>
    </source>
</evidence>
<evidence type="ECO:0000256" key="3">
    <source>
        <dbReference type="ARBA" id="ARBA00022741"/>
    </source>
</evidence>
<dbReference type="PANTHER" id="PTHR10218">
    <property type="entry name" value="GTP-BINDING PROTEIN ALPHA SUBUNIT"/>
    <property type="match status" value="1"/>
</dbReference>
<sequence length="362" mass="41940">MGPCFSSESNEDKAANKQNKKINAKLKKLKNQIDEEIKILLLGAGESGKSTLFKQMKLLQDGNFDDEDYEHFISIIRQNTVSQMKVLIMASEQMSVPIENNDIATMIKQFRNDGEDWTEEFTQNLQKLWKDSGIQQTFKKRDSNFHLNDSAEYFFENVDRIGQSNFKPTKNDILHARVRTTGIDEADFSIEDFRFTMVDVGGQRNERRKWIHCFEDVTSVIFVASLCGYTQTLREDSSVNRMIESLNLFKEIWTSPWFSSSSIILFLNKKDMFEDKIKETDLSVCFEDYTGGNDSKKAISFIKEKFEEASKSEEGEVEQDEDIARELYSYETCAIDTKNVEVIFKMVSDYILKTIISESFKI</sequence>
<dbReference type="GO" id="GO:0032502">
    <property type="term" value="P:developmental process"/>
    <property type="evidence" value="ECO:0007669"/>
    <property type="project" value="UniProtKB-ARBA"/>
</dbReference>
<dbReference type="GO" id="GO:0007188">
    <property type="term" value="P:adenylate cyclase-modulating G protein-coupled receptor signaling pathway"/>
    <property type="evidence" value="ECO:0007669"/>
    <property type="project" value="TreeGrafter"/>
</dbReference>
<keyword evidence="9" id="KW-0175">Coiled coil</keyword>
<comment type="subunit">
    <text evidence="1">G proteins are composed of 3 units; alpha, beta and gamma. The alpha chain contains the guanine nucleotide binding site.</text>
</comment>
<evidence type="ECO:0000256" key="8">
    <source>
        <dbReference type="PIRSR" id="PIRSR601019-2"/>
    </source>
</evidence>
<organism evidence="10 11">
    <name type="scientific">Anaeramoeba flamelloides</name>
    <dbReference type="NCBI Taxonomy" id="1746091"/>
    <lineage>
        <taxon>Eukaryota</taxon>
        <taxon>Metamonada</taxon>
        <taxon>Anaeramoebidae</taxon>
        <taxon>Anaeramoeba</taxon>
    </lineage>
</organism>
<dbReference type="GO" id="GO:0031683">
    <property type="term" value="F:G-protein beta/gamma-subunit complex binding"/>
    <property type="evidence" value="ECO:0007669"/>
    <property type="project" value="InterPro"/>
</dbReference>
<dbReference type="PANTHER" id="PTHR10218:SF302">
    <property type="entry name" value="GUANINE NUCLEOTIDE-BINDING PROTEIN ALPHA-5 SUBUNIT"/>
    <property type="match status" value="1"/>
</dbReference>
<dbReference type="InterPro" id="IPR027417">
    <property type="entry name" value="P-loop_NTPase"/>
</dbReference>
<dbReference type="InterPro" id="IPR011025">
    <property type="entry name" value="GproteinA_insert"/>
</dbReference>
<dbReference type="FunFam" id="1.10.400.10:FF:000007">
    <property type="entry name" value="Guanine nucleotide-binding protein subunit alpha"/>
    <property type="match status" value="1"/>
</dbReference>
<dbReference type="SUPFAM" id="SSF52540">
    <property type="entry name" value="P-loop containing nucleoside triphosphate hydrolases"/>
    <property type="match status" value="1"/>
</dbReference>
<feature type="binding site" evidence="7">
    <location>
        <begin position="149"/>
        <end position="150"/>
    </location>
    <ligand>
        <name>GTP</name>
        <dbReference type="ChEBI" id="CHEBI:37565"/>
    </ligand>
</feature>
<dbReference type="SMART" id="SM00275">
    <property type="entry name" value="G_alpha"/>
    <property type="match status" value="1"/>
</dbReference>
<name>A0AAV7ZMT9_9EUKA</name>
<keyword evidence="4 8" id="KW-0460">Magnesium</keyword>
<feature type="binding site" evidence="7">
    <location>
        <position position="334"/>
    </location>
    <ligand>
        <name>GTP</name>
        <dbReference type="ChEBI" id="CHEBI:37565"/>
    </ligand>
</feature>
<evidence type="ECO:0000256" key="6">
    <source>
        <dbReference type="ARBA" id="ARBA00023224"/>
    </source>
</evidence>
<reference evidence="10" key="1">
    <citation type="submission" date="2022-08" db="EMBL/GenBank/DDBJ databases">
        <title>Novel sulphate-reducing endosymbionts in the free-living metamonad Anaeramoeba.</title>
        <authorList>
            <person name="Jerlstrom-Hultqvist J."/>
            <person name="Cepicka I."/>
            <person name="Gallot-Lavallee L."/>
            <person name="Salas-Leiva D."/>
            <person name="Curtis B.A."/>
            <person name="Zahonova K."/>
            <person name="Pipaliya S."/>
            <person name="Dacks J."/>
            <person name="Roger A.J."/>
        </authorList>
    </citation>
    <scope>NUCLEOTIDE SEQUENCE</scope>
    <source>
        <strain evidence="10">Busselton2</strain>
    </source>
</reference>
<dbReference type="InterPro" id="IPR001019">
    <property type="entry name" value="Gprotein_alpha_su"/>
</dbReference>
<dbReference type="Gene3D" id="3.40.50.300">
    <property type="entry name" value="P-loop containing nucleotide triphosphate hydrolases"/>
    <property type="match status" value="1"/>
</dbReference>
<dbReference type="GO" id="GO:0003924">
    <property type="term" value="F:GTPase activity"/>
    <property type="evidence" value="ECO:0007669"/>
    <property type="project" value="InterPro"/>
</dbReference>
<evidence type="ECO:0000256" key="1">
    <source>
        <dbReference type="ARBA" id="ARBA00011356"/>
    </source>
</evidence>
<protein>
    <submittedName>
        <fullName evidence="10">Guanine nucleotide-binding protein g(O) subunit alpha</fullName>
    </submittedName>
</protein>
<dbReference type="SUPFAM" id="SSF47895">
    <property type="entry name" value="Transducin (alpha subunit), insertion domain"/>
    <property type="match status" value="1"/>
</dbReference>
<dbReference type="GO" id="GO:0001664">
    <property type="term" value="F:G protein-coupled receptor binding"/>
    <property type="evidence" value="ECO:0007669"/>
    <property type="project" value="TreeGrafter"/>
</dbReference>
<accession>A0AAV7ZMT9</accession>
<keyword evidence="5 7" id="KW-0342">GTP-binding</keyword>
<dbReference type="Pfam" id="PF00503">
    <property type="entry name" value="G-alpha"/>
    <property type="match status" value="1"/>
</dbReference>
<dbReference type="PROSITE" id="PS51882">
    <property type="entry name" value="G_ALPHA"/>
    <property type="match status" value="1"/>
</dbReference>
<evidence type="ECO:0000313" key="11">
    <source>
        <dbReference type="Proteomes" id="UP001146793"/>
    </source>
</evidence>
<dbReference type="Gene3D" id="1.10.400.10">
    <property type="entry name" value="GI Alpha 1, domain 2-like"/>
    <property type="match status" value="1"/>
</dbReference>
<dbReference type="Proteomes" id="UP001146793">
    <property type="component" value="Unassembled WGS sequence"/>
</dbReference>
<evidence type="ECO:0000256" key="2">
    <source>
        <dbReference type="ARBA" id="ARBA00022723"/>
    </source>
</evidence>
<feature type="binding site" evidence="7">
    <location>
        <begin position="46"/>
        <end position="51"/>
    </location>
    <ligand>
        <name>GTP</name>
        <dbReference type="ChEBI" id="CHEBI:37565"/>
    </ligand>
</feature>